<reference evidence="2 3" key="1">
    <citation type="submission" date="2021-03" db="EMBL/GenBank/DDBJ databases">
        <title>Complete Genome Sequences of Two Lysobacter Strains Isolated from Sea Water (Lysobacter caseinilyticus) and Soil (Lysobacter helvus) in South Korea.</title>
        <authorList>
            <person name="Watanabe Y."/>
            <person name="Arakawa K."/>
        </authorList>
    </citation>
    <scope>NUCLEOTIDE SEQUENCE [LARGE SCALE GENOMIC DNA]</scope>
    <source>
        <strain evidence="2 3">D10</strain>
    </source>
</reference>
<dbReference type="RefSeq" id="WP_213434604.1">
    <property type="nucleotide sequence ID" value="NZ_AP024546.1"/>
</dbReference>
<sequence length="137" mass="14788">MLRRIVLLGFLAGIASPVLAGEVCPREFHGRIQPVEGSGWEVVSPPDKASVLSLTGLSFSRGHPRDMMVLAPDRVIDHKGASVEVVSVRKGDWVTCVYTDPRSKTGFSLAKKLDVVSSCEIQFRRGKPGALVSNACK</sequence>
<dbReference type="EMBL" id="AP024546">
    <property type="protein sequence ID" value="BCT96839.1"/>
    <property type="molecule type" value="Genomic_DNA"/>
</dbReference>
<dbReference type="InterPro" id="IPR049973">
    <property type="entry name" value="STY0301-like"/>
</dbReference>
<evidence type="ECO:0000313" key="3">
    <source>
        <dbReference type="Proteomes" id="UP000680514"/>
    </source>
</evidence>
<keyword evidence="3" id="KW-1185">Reference proteome</keyword>
<feature type="signal peptide" evidence="1">
    <location>
        <begin position="1"/>
        <end position="20"/>
    </location>
</feature>
<feature type="chain" id="PRO_5047119031" evidence="1">
    <location>
        <begin position="21"/>
        <end position="137"/>
    </location>
</feature>
<organism evidence="2 3">
    <name type="scientific">Lysobacter helvus</name>
    <dbReference type="NCBI Taxonomy" id="2675059"/>
    <lineage>
        <taxon>Bacteria</taxon>
        <taxon>Pseudomonadati</taxon>
        <taxon>Pseudomonadota</taxon>
        <taxon>Gammaproteobacteria</taxon>
        <taxon>Lysobacterales</taxon>
        <taxon>Lysobacteraceae</taxon>
        <taxon>Lysobacter</taxon>
    </lineage>
</organism>
<proteinExistence type="predicted"/>
<dbReference type="NCBIfam" id="NF042415">
    <property type="entry name" value="STY0301_fam"/>
    <property type="match status" value="1"/>
</dbReference>
<evidence type="ECO:0000256" key="1">
    <source>
        <dbReference type="SAM" id="SignalP"/>
    </source>
</evidence>
<name>A0ABM7QGL2_9GAMM</name>
<keyword evidence="1" id="KW-0732">Signal</keyword>
<evidence type="ECO:0000313" key="2">
    <source>
        <dbReference type="EMBL" id="BCT96839.1"/>
    </source>
</evidence>
<protein>
    <submittedName>
        <fullName evidence="2">Uncharacterized protein</fullName>
    </submittedName>
</protein>
<dbReference type="Proteomes" id="UP000680514">
    <property type="component" value="Chromosome"/>
</dbReference>
<accession>A0ABM7QGL2</accession>
<gene>
    <name evidence="2" type="ORF">LYSHEL_27100</name>
</gene>